<evidence type="ECO:0000256" key="8">
    <source>
        <dbReference type="SAM" id="SignalP"/>
    </source>
</evidence>
<evidence type="ECO:0000256" key="6">
    <source>
        <dbReference type="ARBA" id="ARBA00023157"/>
    </source>
</evidence>
<accession>A0A8S3ZVG0</accession>
<keyword evidence="6" id="KW-1015">Disulfide bond</keyword>
<comment type="subcellular location">
    <subcellularLocation>
        <location evidence="1">Secreted</location>
    </subcellularLocation>
</comment>
<dbReference type="Pfam" id="PF07645">
    <property type="entry name" value="EGF_CA"/>
    <property type="match status" value="3"/>
</dbReference>
<dbReference type="Gene3D" id="2.10.25.10">
    <property type="entry name" value="Laminin"/>
    <property type="match status" value="2"/>
</dbReference>
<evidence type="ECO:0000313" key="11">
    <source>
        <dbReference type="Proteomes" id="UP000678393"/>
    </source>
</evidence>
<dbReference type="InterPro" id="IPR049883">
    <property type="entry name" value="NOTCH1_EGF-like"/>
</dbReference>
<keyword evidence="5" id="KW-0677">Repeat</keyword>
<dbReference type="PANTHER" id="PTHR47333">
    <property type="entry name" value="VON WILLEBRAND FACTOR C AND EGF DOMAIN-CONTAINING PROTEIN"/>
    <property type="match status" value="1"/>
</dbReference>
<dbReference type="SUPFAM" id="SSF57184">
    <property type="entry name" value="Growth factor receptor domain"/>
    <property type="match status" value="1"/>
</dbReference>
<gene>
    <name evidence="10" type="ORF">CUNI_LOCUS16039</name>
</gene>
<evidence type="ECO:0000256" key="3">
    <source>
        <dbReference type="ARBA" id="ARBA00022536"/>
    </source>
</evidence>
<evidence type="ECO:0000256" key="2">
    <source>
        <dbReference type="ARBA" id="ARBA00022525"/>
    </source>
</evidence>
<dbReference type="Gene3D" id="2.90.20.10">
    <property type="entry name" value="Plasmodium vivax P25 domain"/>
    <property type="match status" value="1"/>
</dbReference>
<dbReference type="InterPro" id="IPR018097">
    <property type="entry name" value="EGF_Ca-bd_CS"/>
</dbReference>
<dbReference type="Proteomes" id="UP000678393">
    <property type="component" value="Unassembled WGS sequence"/>
</dbReference>
<keyword evidence="3" id="KW-0245">EGF-like domain</keyword>
<dbReference type="PROSITE" id="PS01187">
    <property type="entry name" value="EGF_CA"/>
    <property type="match status" value="1"/>
</dbReference>
<dbReference type="InterPro" id="IPR009030">
    <property type="entry name" value="Growth_fac_rcpt_cys_sf"/>
</dbReference>
<reference evidence="10" key="1">
    <citation type="submission" date="2021-04" db="EMBL/GenBank/DDBJ databases">
        <authorList>
            <consortium name="Molecular Ecology Group"/>
        </authorList>
    </citation>
    <scope>NUCLEOTIDE SEQUENCE</scope>
</reference>
<evidence type="ECO:0000256" key="7">
    <source>
        <dbReference type="ARBA" id="ARBA00023180"/>
    </source>
</evidence>
<dbReference type="OrthoDB" id="10037288at2759"/>
<dbReference type="GO" id="GO:0005576">
    <property type="term" value="C:extracellular region"/>
    <property type="evidence" value="ECO:0007669"/>
    <property type="project" value="UniProtKB-SubCell"/>
</dbReference>
<dbReference type="PROSITE" id="PS01186">
    <property type="entry name" value="EGF_2"/>
    <property type="match status" value="2"/>
</dbReference>
<evidence type="ECO:0000259" key="9">
    <source>
        <dbReference type="PROSITE" id="PS01186"/>
    </source>
</evidence>
<sequence length="221" mass="23945">MVSLLTSVAPLMLCVAIVCQHQQEGQNDCPLTSNKCDLPCLNTTHCICPRGFEAVSGVCKDIDECARNIADCDRLCHNHAGNFSCSCGDGYQLAENGRSCSFDCPRCVKSNNQNGKLTCISGYMLDPHDSAYCIDVNECNTTTPRCNTTTEFCLNTAGSYECECSRGFVNSAGSCLDIDECSDRTHPHNCDTATEVCVNGYGGFKCDCLSGLQRNQTSRCE</sequence>
<comment type="caution">
    <text evidence="10">The sequence shown here is derived from an EMBL/GenBank/DDBJ whole genome shotgun (WGS) entry which is preliminary data.</text>
</comment>
<keyword evidence="2" id="KW-0964">Secreted</keyword>
<keyword evidence="11" id="KW-1185">Reference proteome</keyword>
<protein>
    <recommendedName>
        <fullName evidence="9">EGF-like domain-containing protein</fullName>
    </recommendedName>
</protein>
<dbReference type="AlphaFoldDB" id="A0A8S3ZVG0"/>
<dbReference type="SUPFAM" id="SSF57196">
    <property type="entry name" value="EGF/Laminin"/>
    <property type="match status" value="2"/>
</dbReference>
<dbReference type="InterPro" id="IPR001881">
    <property type="entry name" value="EGF-like_Ca-bd_dom"/>
</dbReference>
<evidence type="ECO:0000313" key="10">
    <source>
        <dbReference type="EMBL" id="CAG5130481.1"/>
    </source>
</evidence>
<feature type="domain" description="EGF-like" evidence="9">
    <location>
        <begin position="85"/>
        <end position="100"/>
    </location>
</feature>
<dbReference type="GO" id="GO:0005509">
    <property type="term" value="F:calcium ion binding"/>
    <property type="evidence" value="ECO:0007669"/>
    <property type="project" value="InterPro"/>
</dbReference>
<evidence type="ECO:0000256" key="5">
    <source>
        <dbReference type="ARBA" id="ARBA00022737"/>
    </source>
</evidence>
<organism evidence="10 11">
    <name type="scientific">Candidula unifasciata</name>
    <dbReference type="NCBI Taxonomy" id="100452"/>
    <lineage>
        <taxon>Eukaryota</taxon>
        <taxon>Metazoa</taxon>
        <taxon>Spiralia</taxon>
        <taxon>Lophotrochozoa</taxon>
        <taxon>Mollusca</taxon>
        <taxon>Gastropoda</taxon>
        <taxon>Heterobranchia</taxon>
        <taxon>Euthyneura</taxon>
        <taxon>Panpulmonata</taxon>
        <taxon>Eupulmonata</taxon>
        <taxon>Stylommatophora</taxon>
        <taxon>Helicina</taxon>
        <taxon>Helicoidea</taxon>
        <taxon>Geomitridae</taxon>
        <taxon>Candidula</taxon>
    </lineage>
</organism>
<feature type="signal peptide" evidence="8">
    <location>
        <begin position="1"/>
        <end position="16"/>
    </location>
</feature>
<keyword evidence="4 8" id="KW-0732">Signal</keyword>
<dbReference type="EMBL" id="CAJHNH020004046">
    <property type="protein sequence ID" value="CAG5130481.1"/>
    <property type="molecule type" value="Genomic_DNA"/>
</dbReference>
<dbReference type="FunFam" id="2.10.25.10:FF:000014">
    <property type="entry name" value="Latent-transforming growth factor beta-binding protein 3"/>
    <property type="match status" value="1"/>
</dbReference>
<dbReference type="InterPro" id="IPR000742">
    <property type="entry name" value="EGF"/>
</dbReference>
<feature type="chain" id="PRO_5035805612" description="EGF-like domain-containing protein" evidence="8">
    <location>
        <begin position="17"/>
        <end position="221"/>
    </location>
</feature>
<evidence type="ECO:0000256" key="1">
    <source>
        <dbReference type="ARBA" id="ARBA00004613"/>
    </source>
</evidence>
<dbReference type="InterPro" id="IPR052080">
    <property type="entry name" value="vWF_C/EGF_Fibrillin"/>
</dbReference>
<proteinExistence type="predicted"/>
<feature type="domain" description="EGF-like" evidence="9">
    <location>
        <begin position="162"/>
        <end position="175"/>
    </location>
</feature>
<dbReference type="SMART" id="SM00179">
    <property type="entry name" value="EGF_CA"/>
    <property type="match status" value="3"/>
</dbReference>
<dbReference type="PANTHER" id="PTHR47333:SF4">
    <property type="entry name" value="EGF-LIKE DOMAIN-CONTAINING PROTEIN"/>
    <property type="match status" value="1"/>
</dbReference>
<feature type="non-terminal residue" evidence="10">
    <location>
        <position position="221"/>
    </location>
</feature>
<evidence type="ECO:0000256" key="4">
    <source>
        <dbReference type="ARBA" id="ARBA00022729"/>
    </source>
</evidence>
<dbReference type="SMART" id="SM00181">
    <property type="entry name" value="EGF"/>
    <property type="match status" value="4"/>
</dbReference>
<name>A0A8S3ZVG0_9EUPU</name>
<keyword evidence="7" id="KW-0325">Glycoprotein</keyword>